<keyword evidence="2" id="KW-1185">Reference proteome</keyword>
<evidence type="ECO:0000313" key="2">
    <source>
        <dbReference type="Proteomes" id="UP000240996"/>
    </source>
</evidence>
<organism evidence="1 2">
    <name type="scientific">Sphingomonas aerolata</name>
    <dbReference type="NCBI Taxonomy" id="185951"/>
    <lineage>
        <taxon>Bacteria</taxon>
        <taxon>Pseudomonadati</taxon>
        <taxon>Pseudomonadota</taxon>
        <taxon>Alphaproteobacteria</taxon>
        <taxon>Sphingomonadales</taxon>
        <taxon>Sphingomonadaceae</taxon>
        <taxon>Sphingomonas</taxon>
    </lineage>
</organism>
<dbReference type="RefSeq" id="WP_031395262.1">
    <property type="nucleotide sequence ID" value="NZ_CP128316.1"/>
</dbReference>
<dbReference type="Proteomes" id="UP000240996">
    <property type="component" value="Unassembled WGS sequence"/>
</dbReference>
<dbReference type="PIRSF" id="PIRSF031780">
    <property type="entry name" value="UCP031780"/>
    <property type="match status" value="1"/>
</dbReference>
<dbReference type="InterPro" id="IPR038293">
    <property type="entry name" value="ATPase_inh_sub_z_sf"/>
</dbReference>
<evidence type="ECO:0000313" key="1">
    <source>
        <dbReference type="EMBL" id="PTM47200.1"/>
    </source>
</evidence>
<dbReference type="EMBL" id="PZZN01000001">
    <property type="protein sequence ID" value="PTM47200.1"/>
    <property type="molecule type" value="Genomic_DNA"/>
</dbReference>
<proteinExistence type="predicted"/>
<dbReference type="AlphaFoldDB" id="A0A2T4YTR3"/>
<reference evidence="1 2" key="1">
    <citation type="submission" date="2018-04" db="EMBL/GenBank/DDBJ databases">
        <title>Genomic Encyclopedia of Type Strains, Phase III (KMG-III): the genomes of soil and plant-associated and newly described type strains.</title>
        <authorList>
            <person name="Whitman W."/>
        </authorList>
    </citation>
    <scope>NUCLEOTIDE SEQUENCE [LARGE SCALE GENOMIC DNA]</scope>
    <source>
        <strain evidence="1 2">NW12</strain>
    </source>
</reference>
<comment type="caution">
    <text evidence="1">The sequence shown here is derived from an EMBL/GenBank/DDBJ whole genome shotgun (WGS) entry which is preliminary data.</text>
</comment>
<accession>A0A2T4YTR3</accession>
<dbReference type="Pfam" id="PF07345">
    <property type="entry name" value="ATPaseInh_sub_z"/>
    <property type="match status" value="1"/>
</dbReference>
<dbReference type="Gene3D" id="1.10.790.20">
    <property type="entry name" value="Domain of unknown function DUF1476"/>
    <property type="match status" value="1"/>
</dbReference>
<gene>
    <name evidence="1" type="ORF">C8J24_0585</name>
</gene>
<dbReference type="InterPro" id="IPR009945">
    <property type="entry name" value="ATPase_inh_sub_z"/>
</dbReference>
<name>A0A2T4YTR3_9SPHN</name>
<sequence length="107" mass="12042">MTTFDDRERSFEAKFARDDELAFRVTARRNRLLGQWAAAEMRLTREEGDAYATALVHADLEGGGDDDVVRKLVGDMTAAGLDHDEATVRRALATQMIEARRQLMEAQ</sequence>
<protein>
    <recommendedName>
        <fullName evidence="3">Aldolase</fullName>
    </recommendedName>
</protein>
<evidence type="ECO:0008006" key="3">
    <source>
        <dbReference type="Google" id="ProtNLM"/>
    </source>
</evidence>